<evidence type="ECO:0000313" key="1">
    <source>
        <dbReference type="EMBL" id="AKH47845.1"/>
    </source>
</evidence>
<reference evidence="1" key="1">
    <citation type="journal article" date="2015" name="Front. Microbiol.">
        <title>Combining genomic sequencing methods to explore viral diversity and reveal potential virus-host interactions.</title>
        <authorList>
            <person name="Chow C.E."/>
            <person name="Winget D.M."/>
            <person name="White R.A.III."/>
            <person name="Hallam S.J."/>
            <person name="Suttle C.A."/>
        </authorList>
    </citation>
    <scope>NUCLEOTIDE SEQUENCE</scope>
    <source>
        <strain evidence="1">Oxic1_4</strain>
    </source>
</reference>
<sequence length="50" mass="5928">MCQCSSYGRTMRCLVGLHHRWCQLCPLVGRCQVTQTYWRHWLPRCSLGLC</sequence>
<reference evidence="1" key="2">
    <citation type="submission" date="2015-03" db="EMBL/GenBank/DDBJ databases">
        <authorList>
            <person name="Chow C.-E.T."/>
            <person name="Winget D.M."/>
            <person name="White R.A.III."/>
            <person name="Hallam S.J."/>
            <person name="Suttle C.A."/>
        </authorList>
    </citation>
    <scope>NUCLEOTIDE SEQUENCE</scope>
    <source>
        <strain evidence="1">Oxic1_4</strain>
    </source>
</reference>
<dbReference type="EMBL" id="KR029599">
    <property type="protein sequence ID" value="AKH47845.1"/>
    <property type="molecule type" value="Genomic_DNA"/>
</dbReference>
<proteinExistence type="predicted"/>
<organism evidence="1">
    <name type="scientific">uncultured marine virus</name>
    <dbReference type="NCBI Taxonomy" id="186617"/>
    <lineage>
        <taxon>Viruses</taxon>
        <taxon>environmental samples</taxon>
    </lineage>
</organism>
<accession>A0A0F7L7A5</accession>
<protein>
    <submittedName>
        <fullName evidence="1">Uncharacterized protein</fullName>
    </submittedName>
</protein>
<name>A0A0F7L7A5_9VIRU</name>